<gene>
    <name evidence="1" type="ORF">DFR26_1184</name>
</gene>
<dbReference type="EMBL" id="QUNR01000002">
    <property type="protein sequence ID" value="REH39012.1"/>
    <property type="molecule type" value="Genomic_DNA"/>
</dbReference>
<comment type="caution">
    <text evidence="1">The sequence shown here is derived from an EMBL/GenBank/DDBJ whole genome shotgun (WGS) entry which is preliminary data.</text>
</comment>
<proteinExistence type="predicted"/>
<keyword evidence="2" id="KW-1185">Reference proteome</keyword>
<dbReference type="InterPro" id="IPR007215">
    <property type="entry name" value="Sulphur_relay_TusB/DsrH"/>
</dbReference>
<organism evidence="1 2">
    <name type="scientific">Paraperlucidibaca baekdonensis</name>
    <dbReference type="NCBI Taxonomy" id="748120"/>
    <lineage>
        <taxon>Bacteria</taxon>
        <taxon>Pseudomonadati</taxon>
        <taxon>Pseudomonadota</taxon>
        <taxon>Gammaproteobacteria</taxon>
        <taxon>Moraxellales</taxon>
        <taxon>Moraxellaceae</taxon>
        <taxon>Paraperlucidibaca</taxon>
    </lineage>
</organism>
<dbReference type="Proteomes" id="UP000256774">
    <property type="component" value="Unassembled WGS sequence"/>
</dbReference>
<dbReference type="SUPFAM" id="SSF75169">
    <property type="entry name" value="DsrEFH-like"/>
    <property type="match status" value="1"/>
</dbReference>
<dbReference type="AlphaFoldDB" id="A0A3E0H686"/>
<dbReference type="RefSeq" id="WP_116208024.1">
    <property type="nucleotide sequence ID" value="NZ_QUNR01000002.1"/>
</dbReference>
<sequence length="88" mass="9657">MSTLHVVFSAELPEALSRCWADGDALLLAGPCVLLAMHSATLPSPCFALSDSVQSRGLTAHWPEHIACITHHQWLELLATHRRSLSWS</sequence>
<evidence type="ECO:0000313" key="2">
    <source>
        <dbReference type="Proteomes" id="UP000256774"/>
    </source>
</evidence>
<protein>
    <submittedName>
        <fullName evidence="1">Sulfur transfer complex TusBCD TusB component (DsrH family)</fullName>
    </submittedName>
</protein>
<dbReference type="Gene3D" id="3.40.1260.10">
    <property type="entry name" value="DsrEFH-like"/>
    <property type="match status" value="1"/>
</dbReference>
<dbReference type="Pfam" id="PF04077">
    <property type="entry name" value="DsrH"/>
    <property type="match status" value="1"/>
</dbReference>
<dbReference type="InterPro" id="IPR027396">
    <property type="entry name" value="DsrEFH-like"/>
</dbReference>
<evidence type="ECO:0000313" key="1">
    <source>
        <dbReference type="EMBL" id="REH39012.1"/>
    </source>
</evidence>
<dbReference type="GO" id="GO:0002143">
    <property type="term" value="P:tRNA wobble position uridine thiolation"/>
    <property type="evidence" value="ECO:0007669"/>
    <property type="project" value="InterPro"/>
</dbReference>
<name>A0A3E0H686_9GAMM</name>
<accession>A0A3E0H686</accession>
<reference evidence="1 2" key="1">
    <citation type="submission" date="2018-08" db="EMBL/GenBank/DDBJ databases">
        <title>Genomic Encyclopedia of Type Strains, Phase IV (KMG-IV): sequencing the most valuable type-strain genomes for metagenomic binning, comparative biology and taxonomic classification.</title>
        <authorList>
            <person name="Goeker M."/>
        </authorList>
    </citation>
    <scope>NUCLEOTIDE SEQUENCE [LARGE SCALE GENOMIC DNA]</scope>
    <source>
        <strain evidence="1 2">DSM 26022</strain>
    </source>
</reference>
<dbReference type="OrthoDB" id="6717848at2"/>
<dbReference type="GO" id="GO:0005737">
    <property type="term" value="C:cytoplasm"/>
    <property type="evidence" value="ECO:0007669"/>
    <property type="project" value="InterPro"/>
</dbReference>